<keyword evidence="2" id="KW-1185">Reference proteome</keyword>
<dbReference type="RefSeq" id="WP_186950347.1">
    <property type="nucleotide sequence ID" value="NZ_JACOPL010000021.1"/>
</dbReference>
<proteinExistence type="predicted"/>
<reference evidence="1" key="1">
    <citation type="submission" date="2020-08" db="EMBL/GenBank/DDBJ databases">
        <title>Genome public.</title>
        <authorList>
            <person name="Liu C."/>
            <person name="Sun Q."/>
        </authorList>
    </citation>
    <scope>NUCLEOTIDE SEQUENCE</scope>
    <source>
        <strain evidence="1">NSJ-28</strain>
    </source>
</reference>
<dbReference type="Proteomes" id="UP000606499">
    <property type="component" value="Unassembled WGS sequence"/>
</dbReference>
<accession>A0A923RX20</accession>
<name>A0A923RX20_9FIRM</name>
<sequence>MAVRKKQTEAKTPEAPAFTKDQLLTFDKYRGRRDLLGTLLEDGRGYTYAVVDALVDNFMKGKVK</sequence>
<comment type="caution">
    <text evidence="1">The sequence shown here is derived from an EMBL/GenBank/DDBJ whole genome shotgun (WGS) entry which is preliminary data.</text>
</comment>
<evidence type="ECO:0000313" key="2">
    <source>
        <dbReference type="Proteomes" id="UP000606499"/>
    </source>
</evidence>
<organism evidence="1 2">
    <name type="scientific">Agathobaculum faecis</name>
    <dbReference type="NCBI Taxonomy" id="2763013"/>
    <lineage>
        <taxon>Bacteria</taxon>
        <taxon>Bacillati</taxon>
        <taxon>Bacillota</taxon>
        <taxon>Clostridia</taxon>
        <taxon>Eubacteriales</taxon>
        <taxon>Butyricicoccaceae</taxon>
        <taxon>Agathobaculum</taxon>
    </lineage>
</organism>
<evidence type="ECO:0000313" key="1">
    <source>
        <dbReference type="EMBL" id="MBC5726613.1"/>
    </source>
</evidence>
<dbReference type="AlphaFoldDB" id="A0A923RX20"/>
<protein>
    <submittedName>
        <fullName evidence="1">Uncharacterized protein</fullName>
    </submittedName>
</protein>
<dbReference type="EMBL" id="JACOPL010000021">
    <property type="protein sequence ID" value="MBC5726613.1"/>
    <property type="molecule type" value="Genomic_DNA"/>
</dbReference>
<gene>
    <name evidence="1" type="ORF">H8S45_14250</name>
</gene>